<reference evidence="3 4" key="1">
    <citation type="journal article" date="2024" name="Commun. Biol.">
        <title>Comparative genomic analysis of thermophilic fungi reveals convergent evolutionary adaptations and gene losses.</title>
        <authorList>
            <person name="Steindorff A.S."/>
            <person name="Aguilar-Pontes M.V."/>
            <person name="Robinson A.J."/>
            <person name="Andreopoulos B."/>
            <person name="LaButti K."/>
            <person name="Kuo A."/>
            <person name="Mondo S."/>
            <person name="Riley R."/>
            <person name="Otillar R."/>
            <person name="Haridas S."/>
            <person name="Lipzen A."/>
            <person name="Grimwood J."/>
            <person name="Schmutz J."/>
            <person name="Clum A."/>
            <person name="Reid I.D."/>
            <person name="Moisan M.C."/>
            <person name="Butler G."/>
            <person name="Nguyen T.T.M."/>
            <person name="Dewar K."/>
            <person name="Conant G."/>
            <person name="Drula E."/>
            <person name="Henrissat B."/>
            <person name="Hansel C."/>
            <person name="Singer S."/>
            <person name="Hutchinson M.I."/>
            <person name="de Vries R.P."/>
            <person name="Natvig D.O."/>
            <person name="Powell A.J."/>
            <person name="Tsang A."/>
            <person name="Grigoriev I.V."/>
        </authorList>
    </citation>
    <scope>NUCLEOTIDE SEQUENCE [LARGE SCALE GENOMIC DNA]</scope>
    <source>
        <strain evidence="3 4">CBS 620.91</strain>
    </source>
</reference>
<dbReference type="EMBL" id="JAZGSY010000192">
    <property type="protein sequence ID" value="KAL1838805.1"/>
    <property type="molecule type" value="Genomic_DNA"/>
</dbReference>
<comment type="caution">
    <text evidence="3">The sequence shown here is derived from an EMBL/GenBank/DDBJ whole genome shotgun (WGS) entry which is preliminary data.</text>
</comment>
<feature type="region of interest" description="Disordered" evidence="1">
    <location>
        <begin position="338"/>
        <end position="403"/>
    </location>
</feature>
<feature type="region of interest" description="Disordered" evidence="1">
    <location>
        <begin position="176"/>
        <end position="199"/>
    </location>
</feature>
<protein>
    <submittedName>
        <fullName evidence="3">Uncharacterized protein</fullName>
    </submittedName>
</protein>
<proteinExistence type="predicted"/>
<evidence type="ECO:0000313" key="4">
    <source>
        <dbReference type="Proteomes" id="UP001583172"/>
    </source>
</evidence>
<organism evidence="3 4">
    <name type="scientific">Humicola insolens</name>
    <name type="common">Soft-rot fungus</name>
    <dbReference type="NCBI Taxonomy" id="85995"/>
    <lineage>
        <taxon>Eukaryota</taxon>
        <taxon>Fungi</taxon>
        <taxon>Dikarya</taxon>
        <taxon>Ascomycota</taxon>
        <taxon>Pezizomycotina</taxon>
        <taxon>Sordariomycetes</taxon>
        <taxon>Sordariomycetidae</taxon>
        <taxon>Sordariales</taxon>
        <taxon>Chaetomiaceae</taxon>
        <taxon>Mycothermus</taxon>
    </lineage>
</organism>
<name>A0ABR3VAJ1_HUMIN</name>
<feature type="compositionally biased region" description="Low complexity" evidence="1">
    <location>
        <begin position="339"/>
        <end position="351"/>
    </location>
</feature>
<keyword evidence="4" id="KW-1185">Reference proteome</keyword>
<evidence type="ECO:0000313" key="3">
    <source>
        <dbReference type="EMBL" id="KAL1838805.1"/>
    </source>
</evidence>
<dbReference type="InterPro" id="IPR021848">
    <property type="entry name" value="HODM_asu-like"/>
</dbReference>
<feature type="signal peptide" evidence="2">
    <location>
        <begin position="1"/>
        <end position="22"/>
    </location>
</feature>
<dbReference type="Proteomes" id="UP001583172">
    <property type="component" value="Unassembled WGS sequence"/>
</dbReference>
<feature type="compositionally biased region" description="Low complexity" evidence="1">
    <location>
        <begin position="183"/>
        <end position="192"/>
    </location>
</feature>
<keyword evidence="2" id="KW-0732">Signal</keyword>
<feature type="compositionally biased region" description="Low complexity" evidence="1">
    <location>
        <begin position="380"/>
        <end position="392"/>
    </location>
</feature>
<evidence type="ECO:0000256" key="2">
    <source>
        <dbReference type="SAM" id="SignalP"/>
    </source>
</evidence>
<feature type="chain" id="PRO_5045520281" evidence="2">
    <location>
        <begin position="23"/>
        <end position="463"/>
    </location>
</feature>
<evidence type="ECO:0000256" key="1">
    <source>
        <dbReference type="SAM" id="MobiDB-lite"/>
    </source>
</evidence>
<accession>A0ABR3VAJ1</accession>
<dbReference type="Pfam" id="PF11927">
    <property type="entry name" value="HODM_asu-like"/>
    <property type="match status" value="2"/>
</dbReference>
<feature type="region of interest" description="Disordered" evidence="1">
    <location>
        <begin position="31"/>
        <end position="70"/>
    </location>
</feature>
<feature type="compositionally biased region" description="Basic and acidic residues" evidence="1">
    <location>
        <begin position="41"/>
        <end position="50"/>
    </location>
</feature>
<sequence>MAQLSLPLVALALIALFSFLVGLSRQSRSSRTQARPSLGKIDIKKQDGAHKSQGFPSQDGEAGRTPTSTSWPDVEPLTDFDWTSTPPAIFRPFKPVFNITMAIQASTPSNLITIDRNYLDRVTSRRRLIAAHGPAVVGVLPTARAVQAVRDLYAYLLGFYLPRRFPSMFELTPGQIPEPHEFSSSSPTSPSSDLREKLEKKDRTRVFFHNKITHRQSPLNPPPSDPLEMLRILGETVEDDLFLVLRDGSDSDPAACDGGGDGGSRGQQQQHRAVAFVCCHPAGFDPSEKLGKRLVDIHAPVPGYEKIQASMERFFGRLEVGRPVRRVNWGIQTHPNLYAPASHAPPQASSAVSGASSDEDDSNNTNFDMHETHLRVELQTLTRLPRSTTTTSNSESGHDRSDKGPILFSFKTHLYPLTALRAEGHGPDLADAIEGLRYGNAPAMWEYKGAERWGRGVCEFLRS</sequence>
<gene>
    <name evidence="3" type="ORF">VTJ49DRAFT_2198</name>
</gene>